<protein>
    <submittedName>
        <fullName evidence="1">Recombination protein O</fullName>
    </submittedName>
</protein>
<name>A0A6P1Y0R7_9SPIR</name>
<proteinExistence type="predicted"/>
<dbReference type="AlphaFoldDB" id="A0A6P1Y0R7"/>
<dbReference type="InterPro" id="IPR037278">
    <property type="entry name" value="ARFGAP/RecO"/>
</dbReference>
<dbReference type="SUPFAM" id="SSF57863">
    <property type="entry name" value="ArfGap/RecO-like zinc finger"/>
    <property type="match status" value="2"/>
</dbReference>
<dbReference type="KEGG" id="trz:GWP43_02555"/>
<reference evidence="1 2" key="1">
    <citation type="submission" date="2020-01" db="EMBL/GenBank/DDBJ databases">
        <title>Complete genome sequence of a human oral phylogroup 1 Treponema sp. strain ATCC 700766, originally isolated from periodontitis dental plaque.</title>
        <authorList>
            <person name="Chan Y."/>
            <person name="Huo Y.-B."/>
            <person name="Yu X.-L."/>
            <person name="Zeng H."/>
            <person name="Leung W.-K."/>
            <person name="Watt R.M."/>
        </authorList>
    </citation>
    <scope>NUCLEOTIDE SEQUENCE [LARGE SCALE GENOMIC DNA]</scope>
    <source>
        <strain evidence="1 2">OMZ 804</strain>
    </source>
</reference>
<organism evidence="1 2">
    <name type="scientific">Treponema vincentii</name>
    <dbReference type="NCBI Taxonomy" id="69710"/>
    <lineage>
        <taxon>Bacteria</taxon>
        <taxon>Pseudomonadati</taxon>
        <taxon>Spirochaetota</taxon>
        <taxon>Spirochaetia</taxon>
        <taxon>Spirochaetales</taxon>
        <taxon>Treponemataceae</taxon>
        <taxon>Treponema</taxon>
    </lineage>
</organism>
<evidence type="ECO:0000313" key="2">
    <source>
        <dbReference type="Proteomes" id="UP000464374"/>
    </source>
</evidence>
<gene>
    <name evidence="1" type="ORF">GWP43_02555</name>
</gene>
<evidence type="ECO:0000313" key="1">
    <source>
        <dbReference type="EMBL" id="QHX42512.1"/>
    </source>
</evidence>
<dbReference type="RefSeq" id="WP_162662458.1">
    <property type="nucleotide sequence ID" value="NZ_CP048020.1"/>
</dbReference>
<dbReference type="Proteomes" id="UP000464374">
    <property type="component" value="Chromosome"/>
</dbReference>
<sequence>MSNRSWNTEALVLSVSSFSSDHRNVSLLVPQEHGCTIVPATLFGGARSKLRGMVSTYQSGQVWLYSNPIKNSNKITDFSVSAYRMELRESLARSWCAAVCSEITIKTCGTVNWQLVNAFLDGLCVSDDEGCERGLLRFLWRLLQTAGVVPDIFHCGTCGVEIARSAGVVTGSAEIVSVGARSGGRGITNAAGWGNGGVEIAADAEIATNAASCPTETCCTVYSPAEDECFCSSCRRFDAHTFPLSAEAFRYLYAVTEKAPGYSRHLPLSPAAYGELKRFLFFLTEKMAGAPLKTFQMGYV</sequence>
<dbReference type="EMBL" id="CP048020">
    <property type="protein sequence ID" value="QHX42512.1"/>
    <property type="molecule type" value="Genomic_DNA"/>
</dbReference>
<accession>A0A6P1Y0R7</accession>